<name>A0A1X7HDM8_9BACL</name>
<sequence length="436" mass="46847">MKALYYWVVKVHGGGPAGLAADPDSMFNEGGYSVKTIAIAGTFDSKGAEFLYVKSVIESLGLNAFTIHSGVFEPMFTPDVSNTEVAEAAGIDIYEIAARKDRAAGTEALARGMEVIIPKLYAEGKFDGILSFGGTGGTSIVTAGMRGLPIGVPKLMVSTVASGNTEPYVGTSDIIMFPSIVDVSGLNSFSTKIFTNAVHAMAGMVQFESTPPQDKKPLIAATMFGVTTPCVNYAREYLEDQGYEVLVFHATGTGGKTMESLIEGGFIDGVLDLTTTEWCDELVGGVLAAGPHRLEAAGRCKVPQVVSTGALDMVNFGPYYSVPTAFKDRNLYKHNPSVTLMRTTVDENRQLGEIIADKLNQAKGPTMLMLPLQGVSMLDVEGEQFRGTEEDEMLFNTLRQNIDRQSVELIEVDTDINDQAFAIAAAKKLVEMMKQH</sequence>
<dbReference type="AlphaFoldDB" id="A0A1X7HDM8"/>
<accession>A0A1X7HDM8</accession>
<dbReference type="Pfam" id="PF23189">
    <property type="entry name" value="UPF0261_C"/>
    <property type="match status" value="1"/>
</dbReference>
<feature type="domain" description="UPF0261" evidence="1">
    <location>
        <begin position="35"/>
        <end position="208"/>
    </location>
</feature>
<evidence type="ECO:0000313" key="3">
    <source>
        <dbReference type="EMBL" id="SMF83832.1"/>
    </source>
</evidence>
<proteinExistence type="predicted"/>
<dbReference type="InterPro" id="IPR008322">
    <property type="entry name" value="UPF0261"/>
</dbReference>
<dbReference type="PANTHER" id="PTHR31862">
    <property type="entry name" value="UPF0261 DOMAIN PROTEIN (AFU_ORTHOLOGUE AFUA_1G10120)"/>
    <property type="match status" value="1"/>
</dbReference>
<dbReference type="Gene3D" id="3.40.50.12020">
    <property type="entry name" value="Uncharacterised protein family UPF0261, NN domain"/>
    <property type="match status" value="1"/>
</dbReference>
<dbReference type="PANTHER" id="PTHR31862:SF1">
    <property type="entry name" value="UPF0261 DOMAIN PROTEIN (AFU_ORTHOLOGUE AFUA_1G10120)"/>
    <property type="match status" value="1"/>
</dbReference>
<dbReference type="InterPro" id="IPR051353">
    <property type="entry name" value="Tobamovirus_resist_UPF0261"/>
</dbReference>
<dbReference type="Pfam" id="PF06792">
    <property type="entry name" value="UPF0261"/>
    <property type="match status" value="1"/>
</dbReference>
<organism evidence="3 4">
    <name type="scientific">Paenibacillus uliginis N3/975</name>
    <dbReference type="NCBI Taxonomy" id="1313296"/>
    <lineage>
        <taxon>Bacteria</taxon>
        <taxon>Bacillati</taxon>
        <taxon>Bacillota</taxon>
        <taxon>Bacilli</taxon>
        <taxon>Bacillales</taxon>
        <taxon>Paenibacillaceae</taxon>
        <taxon>Paenibacillus</taxon>
    </lineage>
</organism>
<protein>
    <submittedName>
        <fullName evidence="3">Uncharacterized protein, UPF0261 family</fullName>
    </submittedName>
</protein>
<evidence type="ECO:0000259" key="2">
    <source>
        <dbReference type="Pfam" id="PF23189"/>
    </source>
</evidence>
<dbReference type="CDD" id="cd15488">
    <property type="entry name" value="Tm-1-like"/>
    <property type="match status" value="1"/>
</dbReference>
<dbReference type="EMBL" id="LT840184">
    <property type="protein sequence ID" value="SMF83832.1"/>
    <property type="molecule type" value="Genomic_DNA"/>
</dbReference>
<dbReference type="Gene3D" id="3.40.50.12030">
    <property type="entry name" value="Uncharacterised protein family UPF0261, NC domain"/>
    <property type="match status" value="1"/>
</dbReference>
<dbReference type="InterPro" id="IPR056778">
    <property type="entry name" value="UPF0261_C"/>
</dbReference>
<reference evidence="3 4" key="1">
    <citation type="submission" date="2017-04" db="EMBL/GenBank/DDBJ databases">
        <authorList>
            <person name="Afonso C.L."/>
            <person name="Miller P.J."/>
            <person name="Scott M.A."/>
            <person name="Spackman E."/>
            <person name="Goraichik I."/>
            <person name="Dimitrov K.M."/>
            <person name="Suarez D.L."/>
            <person name="Swayne D.E."/>
        </authorList>
    </citation>
    <scope>NUCLEOTIDE SEQUENCE [LARGE SCALE GENOMIC DNA]</scope>
    <source>
        <strain evidence="3 4">N3/975</strain>
    </source>
</reference>
<dbReference type="NCBIfam" id="NF002674">
    <property type="entry name" value="PRK02399.1-2"/>
    <property type="match status" value="1"/>
</dbReference>
<dbReference type="InterPro" id="IPR044122">
    <property type="entry name" value="UPF0261_N"/>
</dbReference>
<dbReference type="STRING" id="1313296.SAMN05661091_2467"/>
<dbReference type="Proteomes" id="UP000192940">
    <property type="component" value="Chromosome I"/>
</dbReference>
<keyword evidence="4" id="KW-1185">Reference proteome</keyword>
<evidence type="ECO:0000259" key="1">
    <source>
        <dbReference type="Pfam" id="PF06792"/>
    </source>
</evidence>
<evidence type="ECO:0000313" key="4">
    <source>
        <dbReference type="Proteomes" id="UP000192940"/>
    </source>
</evidence>
<feature type="domain" description="UPF0261" evidence="2">
    <location>
        <begin position="216"/>
        <end position="433"/>
    </location>
</feature>
<dbReference type="PIRSF" id="PIRSF033271">
    <property type="entry name" value="UCP033271"/>
    <property type="match status" value="1"/>
</dbReference>
<gene>
    <name evidence="3" type="ORF">SAMN05661091_2467</name>
</gene>